<dbReference type="InterPro" id="IPR005064">
    <property type="entry name" value="BUG"/>
</dbReference>
<dbReference type="Proteomes" id="UP000199119">
    <property type="component" value="Unassembled WGS sequence"/>
</dbReference>
<feature type="signal peptide" evidence="2">
    <location>
        <begin position="1"/>
        <end position="21"/>
    </location>
</feature>
<dbReference type="Gene3D" id="3.40.190.10">
    <property type="entry name" value="Periplasmic binding protein-like II"/>
    <property type="match status" value="1"/>
</dbReference>
<dbReference type="PANTHER" id="PTHR42928:SF5">
    <property type="entry name" value="BLR1237 PROTEIN"/>
    <property type="match status" value="1"/>
</dbReference>
<sequence length="315" mass="32942">MKRRSILLGVPLGAIAPAIFASPRPVTVVVPYPAGGTTDKVGRYVANGLTEKLGQNFLVLNKPGAGGTIGISEVARAPADGSMLGIVYDSHAVDHLVYPSLAYHPFRSFEFVSLVVTAPHVLVTSARTPYRTLDDLIAAGKAGPNKVTYGAIGEGTSTTLNAALFAEKAGFQALRVPYNGGGGAYLADLLAGRFDYIMGALPAALAHIESGQLRALAYGGPTRSTLLPEVPTLSETFPGMEAASWVGVVAPAGLPKARVDQLSDAIRAVVLSEPLRHKLVAEGFVVQGSTSAQFLERARADSELQSRLLKRGANK</sequence>
<protein>
    <submittedName>
        <fullName evidence="3">Tripartite-type tricarboxylate transporter, receptor component TctC</fullName>
    </submittedName>
</protein>
<dbReference type="AlphaFoldDB" id="A0A1I2E1P8"/>
<keyword evidence="4" id="KW-1185">Reference proteome</keyword>
<dbReference type="InterPro" id="IPR042100">
    <property type="entry name" value="Bug_dom1"/>
</dbReference>
<organism evidence="3 4">
    <name type="scientific">Paracidovorax wautersii</name>
    <dbReference type="NCBI Taxonomy" id="1177982"/>
    <lineage>
        <taxon>Bacteria</taxon>
        <taxon>Pseudomonadati</taxon>
        <taxon>Pseudomonadota</taxon>
        <taxon>Betaproteobacteria</taxon>
        <taxon>Burkholderiales</taxon>
        <taxon>Comamonadaceae</taxon>
        <taxon>Paracidovorax</taxon>
    </lineage>
</organism>
<gene>
    <name evidence="3" type="ORF">SAMN04489711_106160</name>
</gene>
<reference evidence="4" key="1">
    <citation type="submission" date="2016-10" db="EMBL/GenBank/DDBJ databases">
        <authorList>
            <person name="Varghese N."/>
            <person name="Submissions S."/>
        </authorList>
    </citation>
    <scope>NUCLEOTIDE SEQUENCE [LARGE SCALE GENOMIC DNA]</scope>
    <source>
        <strain evidence="4">DSM 27981</strain>
    </source>
</reference>
<keyword evidence="2" id="KW-0732">Signal</keyword>
<feature type="chain" id="PRO_5011566458" evidence="2">
    <location>
        <begin position="22"/>
        <end position="315"/>
    </location>
</feature>
<dbReference type="Pfam" id="PF03401">
    <property type="entry name" value="TctC"/>
    <property type="match status" value="1"/>
</dbReference>
<dbReference type="Gene3D" id="3.40.190.150">
    <property type="entry name" value="Bordetella uptake gene, domain 1"/>
    <property type="match status" value="1"/>
</dbReference>
<keyword evidence="3" id="KW-0675">Receptor</keyword>
<dbReference type="OrthoDB" id="8957985at2"/>
<evidence type="ECO:0000313" key="4">
    <source>
        <dbReference type="Proteomes" id="UP000199119"/>
    </source>
</evidence>
<dbReference type="PANTHER" id="PTHR42928">
    <property type="entry name" value="TRICARBOXYLATE-BINDING PROTEIN"/>
    <property type="match status" value="1"/>
</dbReference>
<evidence type="ECO:0000256" key="1">
    <source>
        <dbReference type="ARBA" id="ARBA00006987"/>
    </source>
</evidence>
<dbReference type="SUPFAM" id="SSF53850">
    <property type="entry name" value="Periplasmic binding protein-like II"/>
    <property type="match status" value="1"/>
</dbReference>
<dbReference type="PIRSF" id="PIRSF017082">
    <property type="entry name" value="YflP"/>
    <property type="match status" value="1"/>
</dbReference>
<name>A0A1I2E1P8_9BURK</name>
<accession>A0A1I2E1P8</accession>
<dbReference type="EMBL" id="FONX01000006">
    <property type="protein sequence ID" value="SFE86596.1"/>
    <property type="molecule type" value="Genomic_DNA"/>
</dbReference>
<evidence type="ECO:0000313" key="3">
    <source>
        <dbReference type="EMBL" id="SFE86596.1"/>
    </source>
</evidence>
<dbReference type="STRING" id="1177982.SAMN04489711_106160"/>
<evidence type="ECO:0000256" key="2">
    <source>
        <dbReference type="SAM" id="SignalP"/>
    </source>
</evidence>
<dbReference type="RefSeq" id="WP_063840196.1">
    <property type="nucleotide sequence ID" value="NZ_FONX01000006.1"/>
</dbReference>
<proteinExistence type="inferred from homology"/>
<comment type="similarity">
    <text evidence="1">Belongs to the UPF0065 (bug) family.</text>
</comment>